<dbReference type="SUPFAM" id="SSF50129">
    <property type="entry name" value="GroES-like"/>
    <property type="match status" value="1"/>
</dbReference>
<dbReference type="CDD" id="cd08249">
    <property type="entry name" value="enoyl_reductase_like"/>
    <property type="match status" value="1"/>
</dbReference>
<keyword evidence="3" id="KW-0560">Oxidoreductase</keyword>
<dbReference type="Gene3D" id="3.90.180.10">
    <property type="entry name" value="Medium-chain alcohol dehydrogenases, catalytic domain"/>
    <property type="match status" value="1"/>
</dbReference>
<dbReference type="Pfam" id="PF08240">
    <property type="entry name" value="ADH_N"/>
    <property type="match status" value="1"/>
</dbReference>
<dbReference type="PANTHER" id="PTHR45348:SF2">
    <property type="entry name" value="ZINC-TYPE ALCOHOL DEHYDROGENASE-LIKE PROTEIN C2E1P3.01"/>
    <property type="match status" value="1"/>
</dbReference>
<dbReference type="Proteomes" id="UP001360953">
    <property type="component" value="Unassembled WGS sequence"/>
</dbReference>
<gene>
    <name evidence="5" type="ORF">J3D65DRAFT_339639</name>
</gene>
<proteinExistence type="inferred from homology"/>
<evidence type="ECO:0000256" key="1">
    <source>
        <dbReference type="ARBA" id="ARBA00008072"/>
    </source>
</evidence>
<dbReference type="SUPFAM" id="SSF51735">
    <property type="entry name" value="NAD(P)-binding Rossmann-fold domains"/>
    <property type="match status" value="1"/>
</dbReference>
<dbReference type="Gene3D" id="3.40.50.720">
    <property type="entry name" value="NAD(P)-binding Rossmann-like Domain"/>
    <property type="match status" value="1"/>
</dbReference>
<dbReference type="RefSeq" id="XP_066656352.1">
    <property type="nucleotide sequence ID" value="XM_066795476.1"/>
</dbReference>
<accession>A0ABR1LX54</accession>
<comment type="caution">
    <text evidence="5">The sequence shown here is derived from an EMBL/GenBank/DDBJ whole genome shotgun (WGS) entry which is preliminary data.</text>
</comment>
<dbReference type="GeneID" id="92028382"/>
<comment type="similarity">
    <text evidence="1">Belongs to the zinc-containing alcohol dehydrogenase family.</text>
</comment>
<sequence length="355" mass="36835">MTNPQNKAAWLTGPKEKPLKVSDAPFPTPDIGEILIKNAAVAINPIDCKIQELGIFLQEYPNILGGDIAGVVEDVGEGVTRFKKGQRVISFSAAFQTGKPEMAAFQYYACGLETLTAPVPDGLPFENAVVLPLATSTAASALYMSDHLALPLPTVSPPQSGFKKQTILIWGGASSVGSSAIQLAKASGLHVLTTASTRNAAYARNLGADVVLDYAAADVEAAVAAAIKNAADKEGAPFVGAIDAISSPDTLETIARIVAKAGLPPSTKVATTHPPPESLKGSAVMTWVLALNLGLPKYADIAEAIWGRFVPEALAAGVLQAKPDPQVVGHGLESIQKGFDVLQQGVSAKKIVVTL</sequence>
<dbReference type="InterPro" id="IPR047122">
    <property type="entry name" value="Trans-enoyl_RdTase-like"/>
</dbReference>
<evidence type="ECO:0000256" key="3">
    <source>
        <dbReference type="ARBA" id="ARBA00023002"/>
    </source>
</evidence>
<evidence type="ECO:0000313" key="5">
    <source>
        <dbReference type="EMBL" id="KAK7538665.1"/>
    </source>
</evidence>
<evidence type="ECO:0000259" key="4">
    <source>
        <dbReference type="SMART" id="SM00829"/>
    </source>
</evidence>
<dbReference type="Pfam" id="PF00107">
    <property type="entry name" value="ADH_zinc_N"/>
    <property type="match status" value="1"/>
</dbReference>
<dbReference type="SMART" id="SM00829">
    <property type="entry name" value="PKS_ER"/>
    <property type="match status" value="1"/>
</dbReference>
<evidence type="ECO:0000313" key="6">
    <source>
        <dbReference type="Proteomes" id="UP001360953"/>
    </source>
</evidence>
<dbReference type="EMBL" id="JBBPEH010000005">
    <property type="protein sequence ID" value="KAK7538665.1"/>
    <property type="molecule type" value="Genomic_DNA"/>
</dbReference>
<dbReference type="InterPro" id="IPR036291">
    <property type="entry name" value="NAD(P)-bd_dom_sf"/>
</dbReference>
<comment type="subunit">
    <text evidence="2">Monomer.</text>
</comment>
<dbReference type="PANTHER" id="PTHR45348">
    <property type="entry name" value="HYPOTHETICAL OXIDOREDUCTASE (EUROFUNG)"/>
    <property type="match status" value="1"/>
</dbReference>
<name>A0ABR1LX54_9PEZI</name>
<dbReference type="InterPro" id="IPR013149">
    <property type="entry name" value="ADH-like_C"/>
</dbReference>
<evidence type="ECO:0000256" key="2">
    <source>
        <dbReference type="ARBA" id="ARBA00011245"/>
    </source>
</evidence>
<dbReference type="InterPro" id="IPR013154">
    <property type="entry name" value="ADH-like_N"/>
</dbReference>
<dbReference type="InterPro" id="IPR011032">
    <property type="entry name" value="GroES-like_sf"/>
</dbReference>
<protein>
    <submittedName>
        <fullName evidence="5">Zinc-binding oxidoreductase-like protein CipB</fullName>
    </submittedName>
</protein>
<feature type="domain" description="Enoyl reductase (ER)" evidence="4">
    <location>
        <begin position="17"/>
        <end position="353"/>
    </location>
</feature>
<dbReference type="InterPro" id="IPR020843">
    <property type="entry name" value="ER"/>
</dbReference>
<reference evidence="5 6" key="1">
    <citation type="submission" date="2024-04" db="EMBL/GenBank/DDBJ databases">
        <title>Phyllosticta paracitricarpa is synonymous to the EU quarantine fungus P. citricarpa based on phylogenomic analyses.</title>
        <authorList>
            <consortium name="Lawrence Berkeley National Laboratory"/>
            <person name="Van ingen-buijs V.A."/>
            <person name="Van westerhoven A.C."/>
            <person name="Haridas S."/>
            <person name="Skiadas P."/>
            <person name="Martin F."/>
            <person name="Groenewald J.Z."/>
            <person name="Crous P.W."/>
            <person name="Seidl M.F."/>
        </authorList>
    </citation>
    <scope>NUCLEOTIDE SEQUENCE [LARGE SCALE GENOMIC DNA]</scope>
    <source>
        <strain evidence="5 6">CPC 17464</strain>
    </source>
</reference>
<keyword evidence="6" id="KW-1185">Reference proteome</keyword>
<organism evidence="5 6">
    <name type="scientific">Phyllosticta citribraziliensis</name>
    <dbReference type="NCBI Taxonomy" id="989973"/>
    <lineage>
        <taxon>Eukaryota</taxon>
        <taxon>Fungi</taxon>
        <taxon>Dikarya</taxon>
        <taxon>Ascomycota</taxon>
        <taxon>Pezizomycotina</taxon>
        <taxon>Dothideomycetes</taxon>
        <taxon>Dothideomycetes incertae sedis</taxon>
        <taxon>Botryosphaeriales</taxon>
        <taxon>Phyllostictaceae</taxon>
        <taxon>Phyllosticta</taxon>
    </lineage>
</organism>